<dbReference type="eggNOG" id="COG3903">
    <property type="taxonomic scope" value="Bacteria"/>
</dbReference>
<keyword evidence="3" id="KW-1185">Reference proteome</keyword>
<dbReference type="PROSITE" id="PS50005">
    <property type="entry name" value="TPR"/>
    <property type="match status" value="1"/>
</dbReference>
<reference evidence="2 3" key="1">
    <citation type="submission" date="2013-02" db="EMBL/GenBank/DDBJ databases">
        <title>Draft genome sequence of Amycolatopsis vancoresmycina strain DSM 44592T.</title>
        <authorList>
            <person name="Kumar S."/>
            <person name="Kaur N."/>
            <person name="Kaur C."/>
            <person name="Raghava G.P.S."/>
            <person name="Mayilraj S."/>
        </authorList>
    </citation>
    <scope>NUCLEOTIDE SEQUENCE [LARGE SCALE GENOMIC DNA]</scope>
    <source>
        <strain evidence="2 3">DSM 44592</strain>
    </source>
</reference>
<dbReference type="InterPro" id="IPR019734">
    <property type="entry name" value="TPR_rpt"/>
</dbReference>
<name>R1FYG7_9PSEU</name>
<evidence type="ECO:0000256" key="1">
    <source>
        <dbReference type="PROSITE-ProRule" id="PRU00339"/>
    </source>
</evidence>
<gene>
    <name evidence="2" type="ORF">H480_32163</name>
</gene>
<keyword evidence="1" id="KW-0802">TPR repeat</keyword>
<feature type="repeat" description="TPR" evidence="1">
    <location>
        <begin position="341"/>
        <end position="374"/>
    </location>
</feature>
<dbReference type="Gene3D" id="1.25.40.10">
    <property type="entry name" value="Tetratricopeptide repeat domain"/>
    <property type="match status" value="1"/>
</dbReference>
<dbReference type="AlphaFoldDB" id="R1FYG7"/>
<protein>
    <submittedName>
        <fullName evidence="2">SARP family transcriptional regulator</fullName>
    </submittedName>
</protein>
<evidence type="ECO:0000313" key="2">
    <source>
        <dbReference type="EMBL" id="EOD64378.1"/>
    </source>
</evidence>
<proteinExistence type="predicted"/>
<dbReference type="PATRIC" id="fig|1292037.4.peg.6053"/>
<dbReference type="InterPro" id="IPR011990">
    <property type="entry name" value="TPR-like_helical_dom_sf"/>
</dbReference>
<dbReference type="PANTHER" id="PTHR10098:SF108">
    <property type="entry name" value="TETRATRICOPEPTIDE REPEAT PROTEIN 28"/>
    <property type="match status" value="1"/>
</dbReference>
<evidence type="ECO:0000313" key="3">
    <source>
        <dbReference type="Proteomes" id="UP000014139"/>
    </source>
</evidence>
<dbReference type="Proteomes" id="UP000014139">
    <property type="component" value="Unassembled WGS sequence"/>
</dbReference>
<dbReference type="SUPFAM" id="SSF48452">
    <property type="entry name" value="TPR-like"/>
    <property type="match status" value="2"/>
</dbReference>
<sequence>PGRRLAALAAELSESRLDALDTGELTASLRAVFEASYRSLTPEAASAFRLLGLIPAGDIGRAAAAALLGDVRAVRVLCAASLLEEHLPGRFRMHDLVKLYAAELLDPQTRQAATTRLFDHYLCTAAAAMDLFSPHEPYLRPPPPGPRPSFADARTARAWLDAERATMVALALDAPEALAGQVVALSATLWRYLYVAAHHHEALALHTAALAMAGPGTRERGFAGHAVGKTLIFLGRFDEAASHLDEALASAVEQGNDLLESMTRNSIATIADIRGNRLKARKQYDLALAAARRTGYALLEGIALCNIGEHHHWCGDHAKAVEYLHRSGRIAEDLGSAGLGGPVLSALGSAYAGLGRAEQAEEHFRRAMEFARSGGNANLEVTVLNDLAATKRGLEAISLYGKALELARQSGDLLECAVAHHGLGVSHLAAGEGAEARRHLEAALAAYGELRAPEAEAVRELLGTLAR</sequence>
<organism evidence="2 3">
    <name type="scientific">Amycolatopsis vancoresmycina DSM 44592</name>
    <dbReference type="NCBI Taxonomy" id="1292037"/>
    <lineage>
        <taxon>Bacteria</taxon>
        <taxon>Bacillati</taxon>
        <taxon>Actinomycetota</taxon>
        <taxon>Actinomycetes</taxon>
        <taxon>Pseudonocardiales</taxon>
        <taxon>Pseudonocardiaceae</taxon>
        <taxon>Amycolatopsis</taxon>
    </lineage>
</organism>
<comment type="caution">
    <text evidence="2">The sequence shown here is derived from an EMBL/GenBank/DDBJ whole genome shotgun (WGS) entry which is preliminary data.</text>
</comment>
<dbReference type="SMART" id="SM00028">
    <property type="entry name" value="TPR"/>
    <property type="match status" value="4"/>
</dbReference>
<dbReference type="RefSeq" id="WP_004558836.1">
    <property type="nucleotide sequence ID" value="NZ_AOUO01000515.1"/>
</dbReference>
<dbReference type="Pfam" id="PF13424">
    <property type="entry name" value="TPR_12"/>
    <property type="match status" value="2"/>
</dbReference>
<feature type="non-terminal residue" evidence="2">
    <location>
        <position position="1"/>
    </location>
</feature>
<accession>R1FYG7</accession>
<dbReference type="OrthoDB" id="3594253at2"/>
<dbReference type="PANTHER" id="PTHR10098">
    <property type="entry name" value="RAPSYN-RELATED"/>
    <property type="match status" value="1"/>
</dbReference>
<dbReference type="EMBL" id="AOUO01000515">
    <property type="protein sequence ID" value="EOD64378.1"/>
    <property type="molecule type" value="Genomic_DNA"/>
</dbReference>
<dbReference type="eggNOG" id="COG3629">
    <property type="taxonomic scope" value="Bacteria"/>
</dbReference>